<dbReference type="Proteomes" id="UP000230002">
    <property type="component" value="Unassembled WGS sequence"/>
</dbReference>
<protein>
    <submittedName>
        <fullName evidence="2">Uncharacterized protein</fullName>
    </submittedName>
</protein>
<proteinExistence type="predicted"/>
<organism evidence="2 3">
    <name type="scientific">Ganoderma sinense ZZ0214-1</name>
    <dbReference type="NCBI Taxonomy" id="1077348"/>
    <lineage>
        <taxon>Eukaryota</taxon>
        <taxon>Fungi</taxon>
        <taxon>Dikarya</taxon>
        <taxon>Basidiomycota</taxon>
        <taxon>Agaricomycotina</taxon>
        <taxon>Agaricomycetes</taxon>
        <taxon>Polyporales</taxon>
        <taxon>Polyporaceae</taxon>
        <taxon>Ganoderma</taxon>
    </lineage>
</organism>
<dbReference type="EMBL" id="AYKW01000028">
    <property type="protein sequence ID" value="PIL28129.1"/>
    <property type="molecule type" value="Genomic_DNA"/>
</dbReference>
<accession>A0A2G8S2Y1</accession>
<feature type="region of interest" description="Disordered" evidence="1">
    <location>
        <begin position="75"/>
        <end position="167"/>
    </location>
</feature>
<dbReference type="AlphaFoldDB" id="A0A2G8S2Y1"/>
<gene>
    <name evidence="2" type="ORF">GSI_09780</name>
</gene>
<evidence type="ECO:0000313" key="3">
    <source>
        <dbReference type="Proteomes" id="UP000230002"/>
    </source>
</evidence>
<reference evidence="2 3" key="1">
    <citation type="journal article" date="2015" name="Sci. Rep.">
        <title>Chromosome-level genome map provides insights into diverse defense mechanisms in the medicinal fungus Ganoderma sinense.</title>
        <authorList>
            <person name="Zhu Y."/>
            <person name="Xu J."/>
            <person name="Sun C."/>
            <person name="Zhou S."/>
            <person name="Xu H."/>
            <person name="Nelson D.R."/>
            <person name="Qian J."/>
            <person name="Song J."/>
            <person name="Luo H."/>
            <person name="Xiang L."/>
            <person name="Li Y."/>
            <person name="Xu Z."/>
            <person name="Ji A."/>
            <person name="Wang L."/>
            <person name="Lu S."/>
            <person name="Hayward A."/>
            <person name="Sun W."/>
            <person name="Li X."/>
            <person name="Schwartz D.C."/>
            <person name="Wang Y."/>
            <person name="Chen S."/>
        </authorList>
    </citation>
    <scope>NUCLEOTIDE SEQUENCE [LARGE SCALE GENOMIC DNA]</scope>
    <source>
        <strain evidence="2 3">ZZ0214-1</strain>
    </source>
</reference>
<keyword evidence="3" id="KW-1185">Reference proteome</keyword>
<comment type="caution">
    <text evidence="2">The sequence shown here is derived from an EMBL/GenBank/DDBJ whole genome shotgun (WGS) entry which is preliminary data.</text>
</comment>
<feature type="compositionally biased region" description="Low complexity" evidence="1">
    <location>
        <begin position="89"/>
        <end position="99"/>
    </location>
</feature>
<evidence type="ECO:0000313" key="2">
    <source>
        <dbReference type="EMBL" id="PIL28129.1"/>
    </source>
</evidence>
<sequence length="167" mass="18488">MHVLLRFQWCCRWHTGHTSPWLGYNFSPQRGVQRHRALHDDVRDEMARPRSGGEHLWERGAERCELAGGLRQPFYGQRAQSRAPDSDSDAGLSLDAAAARGELGLTRTRARAREQRAAQDHERGGRHDGLGNVGEAVGADSDGGEIDGVQDERRGVPEEDREAGELG</sequence>
<name>A0A2G8S2Y1_9APHY</name>
<feature type="compositionally biased region" description="Basic and acidic residues" evidence="1">
    <location>
        <begin position="111"/>
        <end position="129"/>
    </location>
</feature>
<evidence type="ECO:0000256" key="1">
    <source>
        <dbReference type="SAM" id="MobiDB-lite"/>
    </source>
</evidence>